<proteinExistence type="predicted"/>
<name>A0A210QKC1_MIZYE</name>
<dbReference type="InterPro" id="IPR008983">
    <property type="entry name" value="Tumour_necrosis_fac-like_dom"/>
</dbReference>
<evidence type="ECO:0000259" key="3">
    <source>
        <dbReference type="PROSITE" id="PS50871"/>
    </source>
</evidence>
<dbReference type="Proteomes" id="UP000242188">
    <property type="component" value="Unassembled WGS sequence"/>
</dbReference>
<dbReference type="OrthoDB" id="6058226at2759"/>
<feature type="compositionally biased region" description="Polar residues" evidence="2">
    <location>
        <begin position="182"/>
        <end position="205"/>
    </location>
</feature>
<evidence type="ECO:0000313" key="4">
    <source>
        <dbReference type="EMBL" id="OWF49193.1"/>
    </source>
</evidence>
<dbReference type="SUPFAM" id="SSF49842">
    <property type="entry name" value="TNF-like"/>
    <property type="match status" value="1"/>
</dbReference>
<accession>A0A210QKC1</accession>
<dbReference type="InterPro" id="IPR001073">
    <property type="entry name" value="C1q_dom"/>
</dbReference>
<feature type="region of interest" description="Disordered" evidence="2">
    <location>
        <begin position="176"/>
        <end position="212"/>
    </location>
</feature>
<reference evidence="4 5" key="1">
    <citation type="journal article" date="2017" name="Nat. Ecol. Evol.">
        <title>Scallop genome provides insights into evolution of bilaterian karyotype and development.</title>
        <authorList>
            <person name="Wang S."/>
            <person name="Zhang J."/>
            <person name="Jiao W."/>
            <person name="Li J."/>
            <person name="Xun X."/>
            <person name="Sun Y."/>
            <person name="Guo X."/>
            <person name="Huan P."/>
            <person name="Dong B."/>
            <person name="Zhang L."/>
            <person name="Hu X."/>
            <person name="Sun X."/>
            <person name="Wang J."/>
            <person name="Zhao C."/>
            <person name="Wang Y."/>
            <person name="Wang D."/>
            <person name="Huang X."/>
            <person name="Wang R."/>
            <person name="Lv J."/>
            <person name="Li Y."/>
            <person name="Zhang Z."/>
            <person name="Liu B."/>
            <person name="Lu W."/>
            <person name="Hui Y."/>
            <person name="Liang J."/>
            <person name="Zhou Z."/>
            <person name="Hou R."/>
            <person name="Li X."/>
            <person name="Liu Y."/>
            <person name="Li H."/>
            <person name="Ning X."/>
            <person name="Lin Y."/>
            <person name="Zhao L."/>
            <person name="Xing Q."/>
            <person name="Dou J."/>
            <person name="Li Y."/>
            <person name="Mao J."/>
            <person name="Guo H."/>
            <person name="Dou H."/>
            <person name="Li T."/>
            <person name="Mu C."/>
            <person name="Jiang W."/>
            <person name="Fu Q."/>
            <person name="Fu X."/>
            <person name="Miao Y."/>
            <person name="Liu J."/>
            <person name="Yu Q."/>
            <person name="Li R."/>
            <person name="Liao H."/>
            <person name="Li X."/>
            <person name="Kong Y."/>
            <person name="Jiang Z."/>
            <person name="Chourrout D."/>
            <person name="Li R."/>
            <person name="Bao Z."/>
        </authorList>
    </citation>
    <scope>NUCLEOTIDE SEQUENCE [LARGE SCALE GENOMIC DNA]</scope>
    <source>
        <strain evidence="4 5">PY_sf001</strain>
    </source>
</reference>
<dbReference type="EMBL" id="NEDP02003219">
    <property type="protein sequence ID" value="OWF49193.1"/>
    <property type="molecule type" value="Genomic_DNA"/>
</dbReference>
<sequence length="290" mass="32537">MTLEDHVLADIERRLSSLESDNRRFTIKNQQIHKTNIDLKQEIQQGKAENQKLRKGVRRLEIENRHCMQVVKNIQETMRLLVEENQKLTKSNEMADRHDPVASQDINGNFVKSKDVTWTAPTEAHDFSYSVPYSVLKSASSAFQQAERSDSNGKQYTPDELNKNLVTDVIDSFVKDRPSMPVQRSNNGSIATASTQSRTVQSKSPKNARAAGPSAAVAFHARLSSDLTSPGDDQTIIMSDVLTNEGSAYERLSGHFTSPVSVCSRDSCTLSLKTRRNCIYQAFCDKIERV</sequence>
<dbReference type="AlphaFoldDB" id="A0A210QKC1"/>
<evidence type="ECO:0000256" key="1">
    <source>
        <dbReference type="SAM" id="Coils"/>
    </source>
</evidence>
<feature type="coiled-coil region" evidence="1">
    <location>
        <begin position="8"/>
        <end position="91"/>
    </location>
</feature>
<keyword evidence="1" id="KW-0175">Coiled coil</keyword>
<dbReference type="PROSITE" id="PS50871">
    <property type="entry name" value="C1Q"/>
    <property type="match status" value="1"/>
</dbReference>
<feature type="domain" description="C1q" evidence="3">
    <location>
        <begin position="212"/>
        <end position="290"/>
    </location>
</feature>
<evidence type="ECO:0000313" key="5">
    <source>
        <dbReference type="Proteomes" id="UP000242188"/>
    </source>
</evidence>
<organism evidence="4 5">
    <name type="scientific">Mizuhopecten yessoensis</name>
    <name type="common">Japanese scallop</name>
    <name type="synonym">Patinopecten yessoensis</name>
    <dbReference type="NCBI Taxonomy" id="6573"/>
    <lineage>
        <taxon>Eukaryota</taxon>
        <taxon>Metazoa</taxon>
        <taxon>Spiralia</taxon>
        <taxon>Lophotrochozoa</taxon>
        <taxon>Mollusca</taxon>
        <taxon>Bivalvia</taxon>
        <taxon>Autobranchia</taxon>
        <taxon>Pteriomorphia</taxon>
        <taxon>Pectinida</taxon>
        <taxon>Pectinoidea</taxon>
        <taxon>Pectinidae</taxon>
        <taxon>Mizuhopecten</taxon>
    </lineage>
</organism>
<comment type="caution">
    <text evidence="4">The sequence shown here is derived from an EMBL/GenBank/DDBJ whole genome shotgun (WGS) entry which is preliminary data.</text>
</comment>
<protein>
    <recommendedName>
        <fullName evidence="3">C1q domain-containing protein</fullName>
    </recommendedName>
</protein>
<dbReference type="Gene3D" id="2.60.120.40">
    <property type="match status" value="1"/>
</dbReference>
<gene>
    <name evidence="4" type="ORF">KP79_PYT01092</name>
</gene>
<keyword evidence="5" id="KW-1185">Reference proteome</keyword>
<evidence type="ECO:0000256" key="2">
    <source>
        <dbReference type="SAM" id="MobiDB-lite"/>
    </source>
</evidence>